<feature type="compositionally biased region" description="Basic and acidic residues" evidence="1">
    <location>
        <begin position="441"/>
        <end position="452"/>
    </location>
</feature>
<organism evidence="3 4">
    <name type="scientific">Tritrichomonas musculus</name>
    <dbReference type="NCBI Taxonomy" id="1915356"/>
    <lineage>
        <taxon>Eukaryota</taxon>
        <taxon>Metamonada</taxon>
        <taxon>Parabasalia</taxon>
        <taxon>Tritrichomonadida</taxon>
        <taxon>Tritrichomonadidae</taxon>
        <taxon>Tritrichomonas</taxon>
    </lineage>
</organism>
<feature type="compositionally biased region" description="Basic residues" evidence="1">
    <location>
        <begin position="183"/>
        <end position="192"/>
    </location>
</feature>
<feature type="compositionally biased region" description="Basic and acidic residues" evidence="1">
    <location>
        <begin position="411"/>
        <end position="429"/>
    </location>
</feature>
<feature type="compositionally biased region" description="Basic and acidic residues" evidence="1">
    <location>
        <begin position="240"/>
        <end position="271"/>
    </location>
</feature>
<evidence type="ECO:0000259" key="2">
    <source>
        <dbReference type="PROSITE" id="PS51840"/>
    </source>
</evidence>
<dbReference type="Proteomes" id="UP001470230">
    <property type="component" value="Unassembled WGS sequence"/>
</dbReference>
<evidence type="ECO:0000313" key="4">
    <source>
        <dbReference type="Proteomes" id="UP001470230"/>
    </source>
</evidence>
<gene>
    <name evidence="3" type="ORF">M9Y10_008649</name>
</gene>
<dbReference type="PROSITE" id="PS51840">
    <property type="entry name" value="C2_NT"/>
    <property type="match status" value="1"/>
</dbReference>
<feature type="compositionally biased region" description="Basic residues" evidence="1">
    <location>
        <begin position="310"/>
        <end position="319"/>
    </location>
</feature>
<dbReference type="PANTHER" id="PTHR23280">
    <property type="entry name" value="4.1 G PROTEIN"/>
    <property type="match status" value="1"/>
</dbReference>
<dbReference type="EMBL" id="JAPFFF010000014">
    <property type="protein sequence ID" value="KAK8870762.1"/>
    <property type="molecule type" value="Genomic_DNA"/>
</dbReference>
<keyword evidence="4" id="KW-1185">Reference proteome</keyword>
<dbReference type="InterPro" id="IPR019448">
    <property type="entry name" value="NT-C2"/>
</dbReference>
<evidence type="ECO:0000313" key="3">
    <source>
        <dbReference type="EMBL" id="KAK8870762.1"/>
    </source>
</evidence>
<dbReference type="PANTHER" id="PTHR23280:SF21">
    <property type="entry name" value="PROTEIN 4.1 HOMOLOG"/>
    <property type="match status" value="1"/>
</dbReference>
<dbReference type="Pfam" id="PF10358">
    <property type="entry name" value="NT-C2"/>
    <property type="match status" value="1"/>
</dbReference>
<evidence type="ECO:0000256" key="1">
    <source>
        <dbReference type="SAM" id="MobiDB-lite"/>
    </source>
</evidence>
<feature type="compositionally biased region" description="Polar residues" evidence="1">
    <location>
        <begin position="393"/>
        <end position="407"/>
    </location>
</feature>
<feature type="compositionally biased region" description="Basic and acidic residues" evidence="1">
    <location>
        <begin position="300"/>
        <end position="309"/>
    </location>
</feature>
<accession>A0ABR2IYP3</accession>
<reference evidence="3 4" key="1">
    <citation type="submission" date="2024-04" db="EMBL/GenBank/DDBJ databases">
        <title>Tritrichomonas musculus Genome.</title>
        <authorList>
            <person name="Alves-Ferreira E."/>
            <person name="Grigg M."/>
            <person name="Lorenzi H."/>
            <person name="Galac M."/>
        </authorList>
    </citation>
    <scope>NUCLEOTIDE SEQUENCE [LARGE SCALE GENOMIC DNA]</scope>
    <source>
        <strain evidence="3 4">EAF2021</strain>
    </source>
</reference>
<sequence>MFKKYEKIPASLHFTLHTVNLKRKMSSYFKLSFQRGNSYHGATDLVKPDDKGILKFEASYDTKCTLYLSKSDATTKPKKLKIILHRFTDQNTSKIYGKIVIDVSKYYGSKSVSYEEFEMESGRSIPPVLGISIIIKQAGKSVVGAIDQSDKSFIDENAEKIPVSDWDKTEIDTNDVLIQRHTDSKKKKKDKKRKTDVDSSESSEKSEKSEFSEKSEKSEVSEKDKEEKPKKKKSKKKKTEAKQESESEKEDKPHQHKSKVDGEKESTRESKVSAAAPASSDADKKEAFSVPDISDSDDKEEAKEKEDKPKKKKSKKKKTEIKQESDSDKSDKEERESSVKKERDSSAKSERQSTAKKDEDSDTNDSENSDKPEKKKKTKKSKKSEKQPDSQSTQTPAERSAQPTAEQAEQPESKQDKQGDDSKEDDKVRVRSTASTPIVIEKTKEDKKKGPSELDIEQMITSVIARSWSSNGRQIYLDAKRRIPLPAAVFTIFAVLNHTKFFSTAHVDNKEFASAMDTFFDEYENAPICDNCTSDQRFVTTLCLLLLVNRNANELGFAPERVKKFTTRLLPFLNDYARQIIAPLLINFEVLCNRFATARFEVDPLLEDFREVLDGIKSSLMYTTGINDYLLKHFMQLLDVKMLNKLLANPARFVFSKAIIWNSFLTAFLSAEKFELPLLRQAVWTLVMAVNMTSDNEPGEEVRENLCPTLDPKIIVFLLKNYKPDEMMPTAINWKKVADAVHVEDVGTYDPVRPTDIDDYELAGQKLKIQVWNQVQIESSLLKLYPYLAAYSVASP</sequence>
<feature type="compositionally biased region" description="Basic residues" evidence="1">
    <location>
        <begin position="230"/>
        <end position="239"/>
    </location>
</feature>
<comment type="caution">
    <text evidence="3">The sequence shown here is derived from an EMBL/GenBank/DDBJ whole genome shotgun (WGS) entry which is preliminary data.</text>
</comment>
<feature type="region of interest" description="Disordered" evidence="1">
    <location>
        <begin position="182"/>
        <end position="452"/>
    </location>
</feature>
<feature type="domain" description="C2 NT-type" evidence="2">
    <location>
        <begin position="1"/>
        <end position="137"/>
    </location>
</feature>
<protein>
    <recommendedName>
        <fullName evidence="2">C2 NT-type domain-containing protein</fullName>
    </recommendedName>
</protein>
<feature type="compositionally biased region" description="Basic and acidic residues" evidence="1">
    <location>
        <begin position="193"/>
        <end position="229"/>
    </location>
</feature>
<name>A0ABR2IYP3_9EUKA</name>
<feature type="compositionally biased region" description="Basic and acidic residues" evidence="1">
    <location>
        <begin position="320"/>
        <end position="359"/>
    </location>
</feature>
<feature type="compositionally biased region" description="Basic residues" evidence="1">
    <location>
        <begin position="374"/>
        <end position="383"/>
    </location>
</feature>
<proteinExistence type="predicted"/>